<dbReference type="PROSITE" id="PS51790">
    <property type="entry name" value="MSRB"/>
    <property type="match status" value="1"/>
</dbReference>
<dbReference type="SUPFAM" id="SSF51316">
    <property type="entry name" value="Mss4-like"/>
    <property type="match status" value="1"/>
</dbReference>
<keyword evidence="6 9" id="KW-0560">Oxidoreductase</keyword>
<dbReference type="eggNOG" id="arCOG02815">
    <property type="taxonomic scope" value="Archaea"/>
</dbReference>
<protein>
    <recommendedName>
        <fullName evidence="3">peptide-methionine (R)-S-oxide reductase</fullName>
        <ecNumber evidence="3">1.8.4.12</ecNumber>
    </recommendedName>
</protein>
<organism evidence="9 10">
    <name type="scientific">Methanococcus vannielii (strain ATCC 35089 / DSM 1224 / JCM 13029 / OCM 148 / SB)</name>
    <dbReference type="NCBI Taxonomy" id="406327"/>
    <lineage>
        <taxon>Archaea</taxon>
        <taxon>Methanobacteriati</taxon>
        <taxon>Methanobacteriota</taxon>
        <taxon>Methanomada group</taxon>
        <taxon>Methanococci</taxon>
        <taxon>Methanococcales</taxon>
        <taxon>Methanococcaceae</taxon>
        <taxon>Methanococcus</taxon>
    </lineage>
</organism>
<accession>A6USN2</accession>
<dbReference type="Gene3D" id="2.170.150.20">
    <property type="entry name" value="Peptide methionine sulfoxide reductase"/>
    <property type="match status" value="1"/>
</dbReference>
<evidence type="ECO:0000256" key="1">
    <source>
        <dbReference type="ARBA" id="ARBA00001947"/>
    </source>
</evidence>
<dbReference type="GO" id="GO:0030091">
    <property type="term" value="P:protein repair"/>
    <property type="evidence" value="ECO:0007669"/>
    <property type="project" value="InterPro"/>
</dbReference>
<dbReference type="RefSeq" id="WP_012066418.1">
    <property type="nucleotide sequence ID" value="NC_009634.1"/>
</dbReference>
<proteinExistence type="inferred from homology"/>
<dbReference type="KEGG" id="mvn:Mevan_1612"/>
<dbReference type="GO" id="GO:0046872">
    <property type="term" value="F:metal ion binding"/>
    <property type="evidence" value="ECO:0007669"/>
    <property type="project" value="UniProtKB-KW"/>
</dbReference>
<keyword evidence="4" id="KW-0479">Metal-binding</keyword>
<gene>
    <name evidence="9" type="ordered locus">Mevan_1612</name>
</gene>
<comment type="cofactor">
    <cofactor evidence="1">
        <name>Zn(2+)</name>
        <dbReference type="ChEBI" id="CHEBI:29105"/>
    </cofactor>
</comment>
<dbReference type="GO" id="GO:0005737">
    <property type="term" value="C:cytoplasm"/>
    <property type="evidence" value="ECO:0007669"/>
    <property type="project" value="TreeGrafter"/>
</dbReference>
<dbReference type="PANTHER" id="PTHR10173:SF52">
    <property type="entry name" value="METHIONINE-R-SULFOXIDE REDUCTASE B1"/>
    <property type="match status" value="1"/>
</dbReference>
<dbReference type="FunFam" id="2.170.150.20:FF:000001">
    <property type="entry name" value="Peptide methionine sulfoxide reductase MsrB"/>
    <property type="match status" value="1"/>
</dbReference>
<dbReference type="HOGENOM" id="CLU_031040_8_5_2"/>
<dbReference type="EMBL" id="CP000742">
    <property type="protein sequence ID" value="ABR55504.1"/>
    <property type="molecule type" value="Genomic_DNA"/>
</dbReference>
<evidence type="ECO:0000256" key="2">
    <source>
        <dbReference type="ARBA" id="ARBA00007174"/>
    </source>
</evidence>
<evidence type="ECO:0000256" key="7">
    <source>
        <dbReference type="ARBA" id="ARBA00048488"/>
    </source>
</evidence>
<dbReference type="GeneID" id="5325007"/>
<feature type="domain" description="MsrB" evidence="8">
    <location>
        <begin position="8"/>
        <end position="130"/>
    </location>
</feature>
<evidence type="ECO:0000256" key="4">
    <source>
        <dbReference type="ARBA" id="ARBA00022723"/>
    </source>
</evidence>
<dbReference type="AlphaFoldDB" id="A6USN2"/>
<comment type="catalytic activity">
    <reaction evidence="7">
        <text>L-methionyl-[protein] + [thioredoxin]-disulfide + H2O = L-methionyl-(R)-S-oxide-[protein] + [thioredoxin]-dithiol</text>
        <dbReference type="Rhea" id="RHEA:24164"/>
        <dbReference type="Rhea" id="RHEA-COMP:10698"/>
        <dbReference type="Rhea" id="RHEA-COMP:10700"/>
        <dbReference type="Rhea" id="RHEA-COMP:12313"/>
        <dbReference type="Rhea" id="RHEA-COMP:12314"/>
        <dbReference type="ChEBI" id="CHEBI:15377"/>
        <dbReference type="ChEBI" id="CHEBI:16044"/>
        <dbReference type="ChEBI" id="CHEBI:29950"/>
        <dbReference type="ChEBI" id="CHEBI:45764"/>
        <dbReference type="ChEBI" id="CHEBI:50058"/>
        <dbReference type="EC" id="1.8.4.12"/>
    </reaction>
</comment>
<evidence type="ECO:0000313" key="10">
    <source>
        <dbReference type="Proteomes" id="UP000001107"/>
    </source>
</evidence>
<dbReference type="InterPro" id="IPR011057">
    <property type="entry name" value="Mss4-like_sf"/>
</dbReference>
<dbReference type="PANTHER" id="PTHR10173">
    <property type="entry name" value="METHIONINE SULFOXIDE REDUCTASE"/>
    <property type="match status" value="1"/>
</dbReference>
<evidence type="ECO:0000259" key="8">
    <source>
        <dbReference type="PROSITE" id="PS51790"/>
    </source>
</evidence>
<dbReference type="GO" id="GO:0033743">
    <property type="term" value="F:peptide-methionine (R)-S-oxide reductase activity"/>
    <property type="evidence" value="ECO:0007669"/>
    <property type="project" value="UniProtKB-EC"/>
</dbReference>
<evidence type="ECO:0000256" key="6">
    <source>
        <dbReference type="ARBA" id="ARBA00023002"/>
    </source>
</evidence>
<keyword evidence="5" id="KW-0862">Zinc</keyword>
<keyword evidence="10" id="KW-1185">Reference proteome</keyword>
<dbReference type="InterPro" id="IPR002579">
    <property type="entry name" value="Met_Sox_Rdtase_MsrB_dom"/>
</dbReference>
<reference evidence="9" key="1">
    <citation type="submission" date="2007-06" db="EMBL/GenBank/DDBJ databases">
        <title>Complete sequence of Methanococcus vannielii SB.</title>
        <authorList>
            <consortium name="US DOE Joint Genome Institute"/>
            <person name="Copeland A."/>
            <person name="Lucas S."/>
            <person name="Lapidus A."/>
            <person name="Barry K."/>
            <person name="Glavina del Rio T."/>
            <person name="Dalin E."/>
            <person name="Tice H."/>
            <person name="Pitluck S."/>
            <person name="Chain P."/>
            <person name="Malfatti S."/>
            <person name="Shin M."/>
            <person name="Vergez L."/>
            <person name="Schmutz J."/>
            <person name="Larimer F."/>
            <person name="Land M."/>
            <person name="Hauser L."/>
            <person name="Kyrpides N."/>
            <person name="Anderson I."/>
            <person name="Sieprawska-Lupa M."/>
            <person name="Whitman W.B."/>
            <person name="Richardson P."/>
        </authorList>
    </citation>
    <scope>NUCLEOTIDE SEQUENCE [LARGE SCALE GENOMIC DNA]</scope>
    <source>
        <strain evidence="9">SB</strain>
    </source>
</reference>
<evidence type="ECO:0000313" key="9">
    <source>
        <dbReference type="EMBL" id="ABR55504.1"/>
    </source>
</evidence>
<dbReference type="EC" id="1.8.4.12" evidence="3"/>
<dbReference type="OrthoDB" id="5961at2157"/>
<sequence length="130" mass="14811">MKKVNKSEKEWEEILTPEQFLVTRKKGTEPPFSGKYYNNKEKGTYLCSNCKSELFSPNTKYDSSSGWPSFYAPILKESIICIQDNSCNIKRTEVVCAVCNAHLGHVFDDGPKPTGKRYCINSISLEFLKL</sequence>
<dbReference type="Pfam" id="PF01641">
    <property type="entry name" value="SelR"/>
    <property type="match status" value="1"/>
</dbReference>
<dbReference type="GO" id="GO:0006979">
    <property type="term" value="P:response to oxidative stress"/>
    <property type="evidence" value="ECO:0007669"/>
    <property type="project" value="InterPro"/>
</dbReference>
<evidence type="ECO:0000256" key="5">
    <source>
        <dbReference type="ARBA" id="ARBA00022833"/>
    </source>
</evidence>
<dbReference type="InterPro" id="IPR028427">
    <property type="entry name" value="Met_Sox_Rdtase_MsrB"/>
</dbReference>
<comment type="similarity">
    <text evidence="2">Belongs to the MsrB Met sulfoxide reductase family.</text>
</comment>
<dbReference type="STRING" id="406327.Mevan_1612"/>
<evidence type="ECO:0000256" key="3">
    <source>
        <dbReference type="ARBA" id="ARBA00012499"/>
    </source>
</evidence>
<dbReference type="NCBIfam" id="TIGR00357">
    <property type="entry name" value="peptide-methionine (R)-S-oxide reductase MsrB"/>
    <property type="match status" value="1"/>
</dbReference>
<name>A6USN2_METVS</name>
<dbReference type="Proteomes" id="UP000001107">
    <property type="component" value="Chromosome"/>
</dbReference>